<protein>
    <recommendedName>
        <fullName evidence="2">Fungal lipase-type domain-containing protein</fullName>
    </recommendedName>
</protein>
<dbReference type="PANTHER" id="PTHR45856:SF11">
    <property type="entry name" value="FUNGAL LIPASE-LIKE DOMAIN-CONTAINING PROTEIN"/>
    <property type="match status" value="1"/>
</dbReference>
<sequence length="461" mass="52499">MKYLNLCIAIVPMAMDVASAIPSHFSRPCNKQNKDFQGLSLAEIRGGSKTKAIEMKQTSIREDAPFSSMLRMSSLVYHYAELRRIVLAHSENFNEDLTPRQKKKKNIVKFDNPDLIITKKAAKRSYASTNLKHEITADAVLEFVEKNRRYFTDDKKGELTFNKKGDNKEVLEIEKRVKILGQKFDADIIEFDDDRGQKGLTSELLYGIVVNRTDKRITVAFRGSDNLKDWLQNFQIFDKTPAEIKEFAGNEVDVHAGFSNYLFKQRSRRDQNTKYEQIMDVLEDVYQNDAKGRDYSGYELYITGHSLGGALTQLLAFTLSGSKKAQAFLPSAKPVTAMSFASPHCGTKGYARKFNEFEKEGKLRHIRVTNDGDVVPHLVHITAPLKRYKQPGVNVHLHSKKKATIAYNKVQKYFPNPITVIKTHGPPSHRSRLMREEDGDLVNKDILSKSVDEIYSEYAGM</sequence>
<evidence type="ECO:0000259" key="2">
    <source>
        <dbReference type="Pfam" id="PF01764"/>
    </source>
</evidence>
<gene>
    <name evidence="3" type="ORF">CDEB00056_LOCUS169</name>
</gene>
<dbReference type="CDD" id="cd00519">
    <property type="entry name" value="Lipase_3"/>
    <property type="match status" value="1"/>
</dbReference>
<dbReference type="InterPro" id="IPR002921">
    <property type="entry name" value="Fungal_lipase-type"/>
</dbReference>
<dbReference type="GO" id="GO:0006629">
    <property type="term" value="P:lipid metabolic process"/>
    <property type="evidence" value="ECO:0007669"/>
    <property type="project" value="InterPro"/>
</dbReference>
<feature type="domain" description="Fungal lipase-type" evidence="2">
    <location>
        <begin position="219"/>
        <end position="380"/>
    </location>
</feature>
<dbReference type="EMBL" id="HBIO01000230">
    <property type="protein sequence ID" value="CAE0455328.1"/>
    <property type="molecule type" value="Transcribed_RNA"/>
</dbReference>
<keyword evidence="1" id="KW-0732">Signal</keyword>
<name>A0A7S3PTN4_9STRA</name>
<dbReference type="InterPro" id="IPR051218">
    <property type="entry name" value="Sec_MonoDiacylglyc_Lipase"/>
</dbReference>
<dbReference type="AlphaFoldDB" id="A0A7S3PTN4"/>
<feature type="signal peptide" evidence="1">
    <location>
        <begin position="1"/>
        <end position="20"/>
    </location>
</feature>
<evidence type="ECO:0000313" key="3">
    <source>
        <dbReference type="EMBL" id="CAE0455328.1"/>
    </source>
</evidence>
<proteinExistence type="predicted"/>
<accession>A0A7S3PTN4</accession>
<dbReference type="Pfam" id="PF01764">
    <property type="entry name" value="Lipase_3"/>
    <property type="match status" value="1"/>
</dbReference>
<dbReference type="PANTHER" id="PTHR45856">
    <property type="entry name" value="ALPHA/BETA-HYDROLASES SUPERFAMILY PROTEIN"/>
    <property type="match status" value="1"/>
</dbReference>
<evidence type="ECO:0000256" key="1">
    <source>
        <dbReference type="SAM" id="SignalP"/>
    </source>
</evidence>
<dbReference type="SUPFAM" id="SSF53474">
    <property type="entry name" value="alpha/beta-Hydrolases"/>
    <property type="match status" value="1"/>
</dbReference>
<dbReference type="InterPro" id="IPR029058">
    <property type="entry name" value="AB_hydrolase_fold"/>
</dbReference>
<organism evidence="3">
    <name type="scientific">Chaetoceros debilis</name>
    <dbReference type="NCBI Taxonomy" id="122233"/>
    <lineage>
        <taxon>Eukaryota</taxon>
        <taxon>Sar</taxon>
        <taxon>Stramenopiles</taxon>
        <taxon>Ochrophyta</taxon>
        <taxon>Bacillariophyta</taxon>
        <taxon>Coscinodiscophyceae</taxon>
        <taxon>Chaetocerotophycidae</taxon>
        <taxon>Chaetocerotales</taxon>
        <taxon>Chaetocerotaceae</taxon>
        <taxon>Chaetoceros</taxon>
    </lineage>
</organism>
<reference evidence="3" key="1">
    <citation type="submission" date="2021-01" db="EMBL/GenBank/DDBJ databases">
        <authorList>
            <person name="Corre E."/>
            <person name="Pelletier E."/>
            <person name="Niang G."/>
            <person name="Scheremetjew M."/>
            <person name="Finn R."/>
            <person name="Kale V."/>
            <person name="Holt S."/>
            <person name="Cochrane G."/>
            <person name="Meng A."/>
            <person name="Brown T."/>
            <person name="Cohen L."/>
        </authorList>
    </citation>
    <scope>NUCLEOTIDE SEQUENCE</scope>
    <source>
        <strain evidence="3">MM31A-1</strain>
    </source>
</reference>
<dbReference type="Gene3D" id="3.40.50.1820">
    <property type="entry name" value="alpha/beta hydrolase"/>
    <property type="match status" value="1"/>
</dbReference>
<feature type="chain" id="PRO_5031270439" description="Fungal lipase-type domain-containing protein" evidence="1">
    <location>
        <begin position="21"/>
        <end position="461"/>
    </location>
</feature>